<organism evidence="1 2">
    <name type="scientific">Serratia symbiotica str. Tucson</name>
    <dbReference type="NCBI Taxonomy" id="914128"/>
    <lineage>
        <taxon>Bacteria</taxon>
        <taxon>Pseudomonadati</taxon>
        <taxon>Pseudomonadota</taxon>
        <taxon>Gammaproteobacteria</taxon>
        <taxon>Enterobacterales</taxon>
        <taxon>Yersiniaceae</taxon>
        <taxon>Serratia</taxon>
        <taxon>Serratia symbiotica</taxon>
    </lineage>
</organism>
<gene>
    <name evidence="1" type="ORF">SSYM_2395</name>
</gene>
<dbReference type="HOGENOM" id="CLU_1853854_0_0_6"/>
<dbReference type="Proteomes" id="UP000013568">
    <property type="component" value="Unassembled WGS sequence"/>
</dbReference>
<keyword evidence="2" id="KW-1185">Reference proteome</keyword>
<accession>E9CPE8</accession>
<proteinExistence type="predicted"/>
<dbReference type="EMBL" id="GL636126">
    <property type="protein sequence ID" value="EFW11354.1"/>
    <property type="molecule type" value="Genomic_DNA"/>
</dbReference>
<evidence type="ECO:0000313" key="2">
    <source>
        <dbReference type="Proteomes" id="UP000013568"/>
    </source>
</evidence>
<protein>
    <submittedName>
        <fullName evidence="1">Uncharacterized protein</fullName>
    </submittedName>
</protein>
<name>E9CPE8_9GAMM</name>
<reference evidence="2" key="1">
    <citation type="journal article" date="2011" name="Genome Biol. Evol.">
        <title>Massive genomic decay in Serratia symbiotica, a recently evolved symbiont of aphids.</title>
        <authorList>
            <person name="Burke G.R."/>
            <person name="Moran N.A."/>
        </authorList>
    </citation>
    <scope>NUCLEOTIDE SEQUENCE [LARGE SCALE GENOMIC DNA]</scope>
    <source>
        <strain evidence="2">Tucson</strain>
    </source>
</reference>
<evidence type="ECO:0000313" key="1">
    <source>
        <dbReference type="EMBL" id="EFW11354.1"/>
    </source>
</evidence>
<dbReference type="AlphaFoldDB" id="E9CPE8"/>
<sequence length="138" mass="15146">MHLTLSESLQAAFKSGRNHISVTFPLRNAALRHPIDLSLTPVVTFRQIVIARNAFIFIGPLAKIDQLATLAAERAVGTGLTPYHVIATGWAFYYGRHNGSLPLATSEWILCQLFSNRPIQRPNVPAPHHAHCLTAGSE</sequence>